<dbReference type="AlphaFoldDB" id="A0A058Z2S7"/>
<feature type="chain" id="PRO_5001570683" description="Calcineurin-like phosphoesterase domain-containing protein" evidence="1">
    <location>
        <begin position="20"/>
        <end position="515"/>
    </location>
</feature>
<feature type="domain" description="Calcineurin-like phosphoesterase" evidence="2">
    <location>
        <begin position="48"/>
        <end position="225"/>
    </location>
</feature>
<dbReference type="GO" id="GO:0016787">
    <property type="term" value="F:hydrolase activity"/>
    <property type="evidence" value="ECO:0007669"/>
    <property type="project" value="InterPro"/>
</dbReference>
<keyword evidence="1" id="KW-0732">Signal</keyword>
<evidence type="ECO:0000313" key="3">
    <source>
        <dbReference type="EMBL" id="KCV68579.1"/>
    </source>
</evidence>
<evidence type="ECO:0000256" key="1">
    <source>
        <dbReference type="SAM" id="SignalP"/>
    </source>
</evidence>
<proteinExistence type="predicted"/>
<dbReference type="InterPro" id="IPR004843">
    <property type="entry name" value="Calcineurin-like_PHP"/>
</dbReference>
<dbReference type="eggNOG" id="ENOG502S0ZX">
    <property type="taxonomic scope" value="Eukaryota"/>
</dbReference>
<dbReference type="SUPFAM" id="SSF56300">
    <property type="entry name" value="Metallo-dependent phosphatases"/>
    <property type="match status" value="1"/>
</dbReference>
<dbReference type="Gene3D" id="3.60.21.10">
    <property type="match status" value="1"/>
</dbReference>
<feature type="signal peptide" evidence="1">
    <location>
        <begin position="1"/>
        <end position="19"/>
    </location>
</feature>
<dbReference type="Pfam" id="PF00149">
    <property type="entry name" value="Metallophos"/>
    <property type="match status" value="1"/>
</dbReference>
<dbReference type="RefSeq" id="XP_009497011.1">
    <property type="nucleotide sequence ID" value="XM_009498736.1"/>
</dbReference>
<sequence>MRHFLIVALIAALLGPALALGPACQRSADAPVFTGEPSWPSPMKANLTIALLGDVAMRNESVLVFDLIKRRGADFAIHAGDFDYDNDPESWEQFIDRELGEYYPYFAVIGNHDQLRWSGYEKGIVNRMRRLGADNHCKGVPGISTVCNWEGFLFAMSGVGCRLGDHEEFLEEALGSYANPWKLCTWHKNQRMYQIGGKLSTTGYGVYDACRRAGALIHTGHEHSYSRTHLMSNFEKYAVASTDRDIHLSAGRTIAWVSGLGGRGVRDWNEDLVSNPWWAAVGASNNGIQEGALFCTFNIHGDPRRAFCEFEDIAGRIWDQFQVFSHVDPHGVPAPQSRLEEELETRNRGDDLCRTRQFEVQVMRQKDNYIFDRASGTRVLTRDAALTVDENQSVRLIFRDLPAEIPAGDLLSAHIQLLGLESDQHELPLLRIGSPVGAAEPVAWSYEDEEWEASTVWTTPDLIDIVRDAYIAAEGGIIGPSVTVDISSVFGRRSFAAFEPDMCLAASLYVEYRSC</sequence>
<dbReference type="GeneID" id="20529598"/>
<reference evidence="3" key="1">
    <citation type="submission" date="2013-04" db="EMBL/GenBank/DDBJ databases">
        <title>The Genome Sequence of Fonticula alba ATCC 38817.</title>
        <authorList>
            <consortium name="The Broad Institute Genomics Platform"/>
            <person name="Russ C."/>
            <person name="Cuomo C."/>
            <person name="Burger G."/>
            <person name="Gray M.W."/>
            <person name="Holland P.W.H."/>
            <person name="King N."/>
            <person name="Lang F.B.F."/>
            <person name="Roger A.J."/>
            <person name="Ruiz-Trillo I."/>
            <person name="Brown M."/>
            <person name="Walker B."/>
            <person name="Young S."/>
            <person name="Zeng Q."/>
            <person name="Gargeya S."/>
            <person name="Fitzgerald M."/>
            <person name="Haas B."/>
            <person name="Abouelleil A."/>
            <person name="Allen A.W."/>
            <person name="Alvarado L."/>
            <person name="Arachchi H.M."/>
            <person name="Berlin A.M."/>
            <person name="Chapman S.B."/>
            <person name="Gainer-Dewar J."/>
            <person name="Goldberg J."/>
            <person name="Griggs A."/>
            <person name="Gujja S."/>
            <person name="Hansen M."/>
            <person name="Howarth C."/>
            <person name="Imamovic A."/>
            <person name="Ireland A."/>
            <person name="Larimer J."/>
            <person name="McCowan C."/>
            <person name="Murphy C."/>
            <person name="Pearson M."/>
            <person name="Poon T.W."/>
            <person name="Priest M."/>
            <person name="Roberts A."/>
            <person name="Saif S."/>
            <person name="Shea T."/>
            <person name="Sisk P."/>
            <person name="Sykes S."/>
            <person name="Wortman J."/>
            <person name="Nusbaum C."/>
            <person name="Birren B."/>
        </authorList>
    </citation>
    <scope>NUCLEOTIDE SEQUENCE [LARGE SCALE GENOMIC DNA]</scope>
    <source>
        <strain evidence="3">ATCC 38817</strain>
    </source>
</reference>
<organism evidence="3">
    <name type="scientific">Fonticula alba</name>
    <name type="common">Slime mold</name>
    <dbReference type="NCBI Taxonomy" id="691883"/>
    <lineage>
        <taxon>Eukaryota</taxon>
        <taxon>Rotosphaerida</taxon>
        <taxon>Fonticulaceae</taxon>
        <taxon>Fonticula</taxon>
    </lineage>
</organism>
<dbReference type="EMBL" id="KB932208">
    <property type="protein sequence ID" value="KCV68579.1"/>
    <property type="molecule type" value="Genomic_DNA"/>
</dbReference>
<evidence type="ECO:0000313" key="4">
    <source>
        <dbReference type="Proteomes" id="UP000030693"/>
    </source>
</evidence>
<dbReference type="InterPro" id="IPR029052">
    <property type="entry name" value="Metallo-depent_PP-like"/>
</dbReference>
<gene>
    <name evidence="3" type="ORF">H696_04873</name>
</gene>
<accession>A0A058Z2S7</accession>
<keyword evidence="4" id="KW-1185">Reference proteome</keyword>
<protein>
    <recommendedName>
        <fullName evidence="2">Calcineurin-like phosphoesterase domain-containing protein</fullName>
    </recommendedName>
</protein>
<dbReference type="Proteomes" id="UP000030693">
    <property type="component" value="Unassembled WGS sequence"/>
</dbReference>
<evidence type="ECO:0000259" key="2">
    <source>
        <dbReference type="Pfam" id="PF00149"/>
    </source>
</evidence>
<name>A0A058Z2S7_FONAL</name>
<dbReference type="OrthoDB" id="5597180at2759"/>